<evidence type="ECO:0000256" key="3">
    <source>
        <dbReference type="PROSITE-ProRule" id="PRU01282"/>
    </source>
</evidence>
<accession>A0ABY5GHB5</accession>
<evidence type="ECO:0000256" key="2">
    <source>
        <dbReference type="ARBA" id="ARBA00023002"/>
    </source>
</evidence>
<keyword evidence="2 4" id="KW-0560">Oxidoreductase</keyword>
<name>A0ABY5GHB5_9GAMM</name>
<dbReference type="PROSITE" id="PS51353">
    <property type="entry name" value="ARSC"/>
    <property type="match status" value="1"/>
</dbReference>
<protein>
    <recommendedName>
        <fullName evidence="4">Arsenate reductase</fullName>
        <ecNumber evidence="4">1.20.4.1</ecNumber>
    </recommendedName>
</protein>
<evidence type="ECO:0000256" key="1">
    <source>
        <dbReference type="ARBA" id="ARBA00007198"/>
    </source>
</evidence>
<evidence type="ECO:0000256" key="4">
    <source>
        <dbReference type="RuleBase" id="RU362029"/>
    </source>
</evidence>
<dbReference type="Proteomes" id="UP001057998">
    <property type="component" value="Chromosome 1"/>
</dbReference>
<gene>
    <name evidence="5" type="primary">arsC</name>
    <name evidence="5" type="ORF">NNL38_03320</name>
</gene>
<dbReference type="EC" id="1.20.4.1" evidence="4"/>
<dbReference type="NCBIfam" id="TIGR00014">
    <property type="entry name" value="arsC"/>
    <property type="match status" value="1"/>
</dbReference>
<sequence length="116" mass="12878">MSVTIYHNPRCSKSCQTLALLEEKGITPEIVKYLEQAPNVEQLKTLLSQLGYTSARDMMRTKEALYKELGLGETSVTEAQLFEAMAANPKLIERPIVVNGDKAAMGRPPEQVLDIL</sequence>
<comment type="catalytic activity">
    <reaction evidence="4">
        <text>[glutaredoxin]-dithiol + arsenate + glutathione + H(+) = glutathionyl-S-S-[glutaredoxin] + arsenite + H2O</text>
        <dbReference type="Rhea" id="RHEA:22016"/>
        <dbReference type="Rhea" id="RHEA-COMP:10729"/>
        <dbReference type="Rhea" id="RHEA-COMP:17668"/>
        <dbReference type="ChEBI" id="CHEBI:15377"/>
        <dbReference type="ChEBI" id="CHEBI:15378"/>
        <dbReference type="ChEBI" id="CHEBI:29242"/>
        <dbReference type="ChEBI" id="CHEBI:29950"/>
        <dbReference type="ChEBI" id="CHEBI:48597"/>
        <dbReference type="ChEBI" id="CHEBI:57925"/>
        <dbReference type="ChEBI" id="CHEBI:146199"/>
        <dbReference type="EC" id="1.20.4.1"/>
    </reaction>
</comment>
<proteinExistence type="inferred from homology"/>
<dbReference type="PANTHER" id="PTHR30041">
    <property type="entry name" value="ARSENATE REDUCTASE"/>
    <property type="match status" value="1"/>
</dbReference>
<dbReference type="CDD" id="cd03034">
    <property type="entry name" value="ArsC_ArsC"/>
    <property type="match status" value="1"/>
</dbReference>
<dbReference type="InterPro" id="IPR036249">
    <property type="entry name" value="Thioredoxin-like_sf"/>
</dbReference>
<dbReference type="InterPro" id="IPR006659">
    <property type="entry name" value="Arsenate_reductase"/>
</dbReference>
<dbReference type="PANTHER" id="PTHR30041:SF4">
    <property type="entry name" value="ARSENATE REDUCTASE"/>
    <property type="match status" value="1"/>
</dbReference>
<reference evidence="5" key="1">
    <citation type="submission" date="2022-07" db="EMBL/GenBank/DDBJ databases">
        <title>Genome sequencing of Photobacterium atrarenae GJH2-4.</title>
        <authorList>
            <person name="Park S.-J."/>
        </authorList>
    </citation>
    <scope>NUCLEOTIDE SEQUENCE</scope>
    <source>
        <strain evidence="5">GJH2-4</strain>
    </source>
</reference>
<dbReference type="SUPFAM" id="SSF52833">
    <property type="entry name" value="Thioredoxin-like"/>
    <property type="match status" value="1"/>
</dbReference>
<dbReference type="RefSeq" id="WP_255389634.1">
    <property type="nucleotide sequence ID" value="NZ_CP101508.1"/>
</dbReference>
<dbReference type="InterPro" id="IPR006660">
    <property type="entry name" value="Arsenate_reductase-like"/>
</dbReference>
<dbReference type="GO" id="GO:0008794">
    <property type="term" value="F:arsenate reductase (glutaredoxin) activity"/>
    <property type="evidence" value="ECO:0007669"/>
    <property type="project" value="UniProtKB-EC"/>
</dbReference>
<evidence type="ECO:0000313" key="5">
    <source>
        <dbReference type="EMBL" id="UTV28323.1"/>
    </source>
</evidence>
<comment type="similarity">
    <text evidence="1 3 4">Belongs to the ArsC family.</text>
</comment>
<dbReference type="Pfam" id="PF03960">
    <property type="entry name" value="ArsC"/>
    <property type="match status" value="1"/>
</dbReference>
<dbReference type="EMBL" id="CP101508">
    <property type="protein sequence ID" value="UTV28323.1"/>
    <property type="molecule type" value="Genomic_DNA"/>
</dbReference>
<organism evidence="5 6">
    <name type="scientific">Photobacterium atrarenae</name>
    <dbReference type="NCBI Taxonomy" id="865757"/>
    <lineage>
        <taxon>Bacteria</taxon>
        <taxon>Pseudomonadati</taxon>
        <taxon>Pseudomonadota</taxon>
        <taxon>Gammaproteobacteria</taxon>
        <taxon>Vibrionales</taxon>
        <taxon>Vibrionaceae</taxon>
        <taxon>Photobacterium</taxon>
    </lineage>
</organism>
<evidence type="ECO:0000313" key="6">
    <source>
        <dbReference type="Proteomes" id="UP001057998"/>
    </source>
</evidence>
<keyword evidence="6" id="KW-1185">Reference proteome</keyword>
<dbReference type="Gene3D" id="3.40.30.10">
    <property type="entry name" value="Glutaredoxin"/>
    <property type="match status" value="1"/>
</dbReference>